<evidence type="ECO:0000256" key="10">
    <source>
        <dbReference type="RuleBase" id="RU351113"/>
    </source>
</evidence>
<dbReference type="GO" id="GO:0005886">
    <property type="term" value="C:plasma membrane"/>
    <property type="evidence" value="ECO:0007669"/>
    <property type="project" value="UniProtKB-SubCell"/>
</dbReference>
<evidence type="ECO:0000256" key="2">
    <source>
        <dbReference type="ARBA" id="ARBA00022475"/>
    </source>
</evidence>
<evidence type="ECO:0000256" key="8">
    <source>
        <dbReference type="ARBA" id="ARBA00023170"/>
    </source>
</evidence>
<dbReference type="AlphaFoldDB" id="A0AA38MA26"/>
<dbReference type="GO" id="GO:0007165">
    <property type="term" value="P:signal transduction"/>
    <property type="evidence" value="ECO:0007669"/>
    <property type="project" value="UniProtKB-KW"/>
</dbReference>
<accession>A0AA38MA26</accession>
<proteinExistence type="inferred from homology"/>
<dbReference type="EMBL" id="JALNTZ010000006">
    <property type="protein sequence ID" value="KAJ3648696.1"/>
    <property type="molecule type" value="Genomic_DNA"/>
</dbReference>
<feature type="transmembrane region" description="Helical" evidence="10">
    <location>
        <begin position="178"/>
        <end position="195"/>
    </location>
</feature>
<dbReference type="PANTHER" id="PTHR21137">
    <property type="entry name" value="ODORANT RECEPTOR"/>
    <property type="match status" value="1"/>
</dbReference>
<comment type="subcellular location">
    <subcellularLocation>
        <location evidence="1 10">Cell membrane</location>
        <topology evidence="1 10">Multi-pass membrane protein</topology>
    </subcellularLocation>
</comment>
<evidence type="ECO:0000256" key="7">
    <source>
        <dbReference type="ARBA" id="ARBA00023136"/>
    </source>
</evidence>
<dbReference type="Pfam" id="PF02949">
    <property type="entry name" value="7tm_6"/>
    <property type="match status" value="1"/>
</dbReference>
<keyword evidence="6 10" id="KW-1133">Transmembrane helix</keyword>
<gene>
    <name evidence="11" type="ORF">Zmor_020479</name>
</gene>
<keyword evidence="12" id="KW-1185">Reference proteome</keyword>
<keyword evidence="3 10" id="KW-0716">Sensory transduction</keyword>
<evidence type="ECO:0000256" key="5">
    <source>
        <dbReference type="ARBA" id="ARBA00022725"/>
    </source>
</evidence>
<dbReference type="InterPro" id="IPR004117">
    <property type="entry name" value="7tm6_olfct_rcpt"/>
</dbReference>
<comment type="caution">
    <text evidence="10">Lacks conserved residue(s) required for the propagation of feature annotation.</text>
</comment>
<feature type="transmembrane region" description="Helical" evidence="10">
    <location>
        <begin position="124"/>
        <end position="149"/>
    </location>
</feature>
<dbReference type="GO" id="GO:0004984">
    <property type="term" value="F:olfactory receptor activity"/>
    <property type="evidence" value="ECO:0007669"/>
    <property type="project" value="InterPro"/>
</dbReference>
<keyword evidence="8 10" id="KW-0675">Receptor</keyword>
<keyword evidence="9 10" id="KW-0807">Transducer</keyword>
<comment type="similarity">
    <text evidence="10">Belongs to the insect chemoreceptor superfamily. Heteromeric odorant receptor channel (TC 1.A.69) family.</text>
</comment>
<evidence type="ECO:0000256" key="9">
    <source>
        <dbReference type="ARBA" id="ARBA00023224"/>
    </source>
</evidence>
<keyword evidence="7 10" id="KW-0472">Membrane</keyword>
<keyword evidence="2" id="KW-1003">Cell membrane</keyword>
<feature type="transmembrane region" description="Helical" evidence="10">
    <location>
        <begin position="251"/>
        <end position="272"/>
    </location>
</feature>
<dbReference type="PANTHER" id="PTHR21137:SF35">
    <property type="entry name" value="ODORANT RECEPTOR 19A-RELATED"/>
    <property type="match status" value="1"/>
</dbReference>
<feature type="transmembrane region" description="Helical" evidence="10">
    <location>
        <begin position="284"/>
        <end position="304"/>
    </location>
</feature>
<evidence type="ECO:0000256" key="1">
    <source>
        <dbReference type="ARBA" id="ARBA00004651"/>
    </source>
</evidence>
<evidence type="ECO:0000313" key="11">
    <source>
        <dbReference type="EMBL" id="KAJ3648696.1"/>
    </source>
</evidence>
<name>A0AA38MA26_9CUCU</name>
<dbReference type="Proteomes" id="UP001168821">
    <property type="component" value="Unassembled WGS sequence"/>
</dbReference>
<protein>
    <recommendedName>
        <fullName evidence="10">Odorant receptor</fullName>
    </recommendedName>
</protein>
<feature type="transmembrane region" description="Helical" evidence="10">
    <location>
        <begin position="68"/>
        <end position="89"/>
    </location>
</feature>
<comment type="caution">
    <text evidence="11">The sequence shown here is derived from an EMBL/GenBank/DDBJ whole genome shotgun (WGS) entry which is preliminary data.</text>
</comment>
<dbReference type="GO" id="GO:0005549">
    <property type="term" value="F:odorant binding"/>
    <property type="evidence" value="ECO:0007669"/>
    <property type="project" value="InterPro"/>
</dbReference>
<organism evidence="11 12">
    <name type="scientific">Zophobas morio</name>
    <dbReference type="NCBI Taxonomy" id="2755281"/>
    <lineage>
        <taxon>Eukaryota</taxon>
        <taxon>Metazoa</taxon>
        <taxon>Ecdysozoa</taxon>
        <taxon>Arthropoda</taxon>
        <taxon>Hexapoda</taxon>
        <taxon>Insecta</taxon>
        <taxon>Pterygota</taxon>
        <taxon>Neoptera</taxon>
        <taxon>Endopterygota</taxon>
        <taxon>Coleoptera</taxon>
        <taxon>Polyphaga</taxon>
        <taxon>Cucujiformia</taxon>
        <taxon>Tenebrionidae</taxon>
        <taxon>Zophobas</taxon>
    </lineage>
</organism>
<reference evidence="11" key="1">
    <citation type="journal article" date="2023" name="G3 (Bethesda)">
        <title>Whole genome assemblies of Zophobas morio and Tenebrio molitor.</title>
        <authorList>
            <person name="Kaur S."/>
            <person name="Stinson S.A."/>
            <person name="diCenzo G.C."/>
        </authorList>
    </citation>
    <scope>NUCLEOTIDE SEQUENCE</scope>
    <source>
        <strain evidence="11">QUZm001</strain>
    </source>
</reference>
<sequence>MERYEWKSAIKANILLLKVAGLWPKGDETYKLNIYTIYTTLSFALFQALHTSTQIINLFFIYDDLEALTGTIFVLLTKVLAVLKSCFFIKNMKTLKELMVIVNSDAFQPKDIEQRIIADTNAKFWKFIFVYFWSSSIGALTFWTIYPIFSGAYKEYRLPFFAWYPYDVKKSPVYEITYAYQIFCTGFLIMANVDMDTLIAALNMYVGTQLDILCDDLRKLRFSNGKLFFKLRECIKHHKKILAFADTTSEFINWIIILQFFTGAVSIGFSMFQLTLVAPFSSEFYSFVFYGVAITCEIFIYCWFGNEVIVKSGNIVYSAFESEWTEASVMFQKEMIVFMINSQKPLHITAFGLFTLSLDTFTKILKTAWSYFALLHSVGSD</sequence>
<feature type="transmembrane region" description="Helical" evidence="10">
    <location>
        <begin position="35"/>
        <end position="62"/>
    </location>
</feature>
<keyword evidence="5 10" id="KW-0552">Olfaction</keyword>
<keyword evidence="4 10" id="KW-0812">Transmembrane</keyword>
<evidence type="ECO:0000313" key="12">
    <source>
        <dbReference type="Proteomes" id="UP001168821"/>
    </source>
</evidence>
<evidence type="ECO:0000256" key="6">
    <source>
        <dbReference type="ARBA" id="ARBA00022989"/>
    </source>
</evidence>
<evidence type="ECO:0000256" key="4">
    <source>
        <dbReference type="ARBA" id="ARBA00022692"/>
    </source>
</evidence>
<evidence type="ECO:0000256" key="3">
    <source>
        <dbReference type="ARBA" id="ARBA00022606"/>
    </source>
</evidence>